<evidence type="ECO:0000256" key="1">
    <source>
        <dbReference type="SAM" id="SignalP"/>
    </source>
</evidence>
<feature type="chain" id="PRO_5046639240" description="Outer membrane protein beta-barrel domain-containing protein" evidence="1">
    <location>
        <begin position="26"/>
        <end position="179"/>
    </location>
</feature>
<keyword evidence="1" id="KW-0732">Signal</keyword>
<organism evidence="2 3">
    <name type="scientific">Wenyingzhuangia heitensis</name>
    <dbReference type="NCBI Taxonomy" id="1487859"/>
    <lineage>
        <taxon>Bacteria</taxon>
        <taxon>Pseudomonadati</taxon>
        <taxon>Bacteroidota</taxon>
        <taxon>Flavobacteriia</taxon>
        <taxon>Flavobacteriales</taxon>
        <taxon>Flavobacteriaceae</taxon>
        <taxon>Wenyingzhuangia</taxon>
    </lineage>
</organism>
<dbReference type="Proteomes" id="UP000745859">
    <property type="component" value="Unassembled WGS sequence"/>
</dbReference>
<protein>
    <recommendedName>
        <fullName evidence="4">Outer membrane protein beta-barrel domain-containing protein</fullName>
    </recommendedName>
</protein>
<accession>A0ABX0UCH5</accession>
<evidence type="ECO:0000313" key="2">
    <source>
        <dbReference type="EMBL" id="NIJ45246.1"/>
    </source>
</evidence>
<keyword evidence="3" id="KW-1185">Reference proteome</keyword>
<name>A0ABX0UCH5_9FLAO</name>
<evidence type="ECO:0000313" key="3">
    <source>
        <dbReference type="Proteomes" id="UP000745859"/>
    </source>
</evidence>
<feature type="signal peptide" evidence="1">
    <location>
        <begin position="1"/>
        <end position="25"/>
    </location>
</feature>
<evidence type="ECO:0008006" key="4">
    <source>
        <dbReference type="Google" id="ProtNLM"/>
    </source>
</evidence>
<proteinExistence type="predicted"/>
<reference evidence="2 3" key="1">
    <citation type="submission" date="2020-03" db="EMBL/GenBank/DDBJ databases">
        <title>Genomic Encyclopedia of Type Strains, Phase IV (KMG-IV): sequencing the most valuable type-strain genomes for metagenomic binning, comparative biology and taxonomic classification.</title>
        <authorList>
            <person name="Goeker M."/>
        </authorList>
    </citation>
    <scope>NUCLEOTIDE SEQUENCE [LARGE SCALE GENOMIC DNA]</scope>
    <source>
        <strain evidence="2 3">DSM 101599</strain>
    </source>
</reference>
<dbReference type="EMBL" id="JAASQL010000001">
    <property type="protein sequence ID" value="NIJ45246.1"/>
    <property type="molecule type" value="Genomic_DNA"/>
</dbReference>
<sequence length="179" mass="19939">MKQIKLFIIMGIVVVLGLCSTAAVAQNAVIQFSLDPTMLANGPYADSDHGELDFMIKGSKIFKENNEIGIFVEQFSAMNYTSAGFLYNRKVNIFPETSAMCESVETLFGIDAGAIKRDVEEEDGTYLTAGLNAEFRFLLSDKFGFNLTSNYRYRGDLANIYNDNSPFIFSGYVGVFYKL</sequence>
<dbReference type="RefSeq" id="WP_167186717.1">
    <property type="nucleotide sequence ID" value="NZ_JAASQL010000001.1"/>
</dbReference>
<comment type="caution">
    <text evidence="2">The sequence shown here is derived from an EMBL/GenBank/DDBJ whole genome shotgun (WGS) entry which is preliminary data.</text>
</comment>
<gene>
    <name evidence="2" type="ORF">FHR24_001685</name>
</gene>